<dbReference type="InterPro" id="IPR010627">
    <property type="entry name" value="Prepilin_pept_A24_N"/>
</dbReference>
<evidence type="ECO:0000256" key="1">
    <source>
        <dbReference type="SAM" id="Phobius"/>
    </source>
</evidence>
<protein>
    <submittedName>
        <fullName evidence="3">Peptidase</fullName>
    </submittedName>
</protein>
<dbReference type="EMBL" id="JQAR01000017">
    <property type="protein sequence ID" value="KRN27815.1"/>
    <property type="molecule type" value="Genomic_DNA"/>
</dbReference>
<dbReference type="Pfam" id="PF06750">
    <property type="entry name" value="A24_N_bact"/>
    <property type="match status" value="1"/>
</dbReference>
<reference evidence="3 4" key="1">
    <citation type="journal article" date="2015" name="Genome Announc.">
        <title>Expanding the biotechnology potential of lactobacilli through comparative genomics of 213 strains and associated genera.</title>
        <authorList>
            <person name="Sun Z."/>
            <person name="Harris H.M."/>
            <person name="McCann A."/>
            <person name="Guo C."/>
            <person name="Argimon S."/>
            <person name="Zhang W."/>
            <person name="Yang X."/>
            <person name="Jeffery I.B."/>
            <person name="Cooney J.C."/>
            <person name="Kagawa T.F."/>
            <person name="Liu W."/>
            <person name="Song Y."/>
            <person name="Salvetti E."/>
            <person name="Wrobel A."/>
            <person name="Rasinkangas P."/>
            <person name="Parkhill J."/>
            <person name="Rea M.C."/>
            <person name="O'Sullivan O."/>
            <person name="Ritari J."/>
            <person name="Douillard F.P."/>
            <person name="Paul Ross R."/>
            <person name="Yang R."/>
            <person name="Briner A.E."/>
            <person name="Felis G.E."/>
            <person name="de Vos W.M."/>
            <person name="Barrangou R."/>
            <person name="Klaenhammer T.R."/>
            <person name="Caufield P.W."/>
            <person name="Cui Y."/>
            <person name="Zhang H."/>
            <person name="O'Toole P.W."/>
        </authorList>
    </citation>
    <scope>NUCLEOTIDE SEQUENCE [LARGE SCALE GENOMIC DNA]</scope>
    <source>
        <strain evidence="3 4">ATCC 27304</strain>
    </source>
</reference>
<evidence type="ECO:0000313" key="3">
    <source>
        <dbReference type="EMBL" id="KRN27815.1"/>
    </source>
</evidence>
<dbReference type="GO" id="GO:0005886">
    <property type="term" value="C:plasma membrane"/>
    <property type="evidence" value="ECO:0007669"/>
    <property type="project" value="TreeGrafter"/>
</dbReference>
<dbReference type="STRING" id="1618.IV36_GL000612"/>
<feature type="transmembrane region" description="Helical" evidence="1">
    <location>
        <begin position="123"/>
        <end position="139"/>
    </location>
</feature>
<dbReference type="AlphaFoldDB" id="A0A0R2FQZ7"/>
<evidence type="ECO:0000313" key="4">
    <source>
        <dbReference type="Proteomes" id="UP000051727"/>
    </source>
</evidence>
<feature type="transmembrane region" description="Helical" evidence="1">
    <location>
        <begin position="94"/>
        <end position="111"/>
    </location>
</feature>
<dbReference type="InterPro" id="IPR050882">
    <property type="entry name" value="Prepilin_peptidase/N-MTase"/>
</dbReference>
<keyword evidence="1" id="KW-0472">Membrane</keyword>
<feature type="transmembrane region" description="Helical" evidence="1">
    <location>
        <begin position="145"/>
        <end position="161"/>
    </location>
</feature>
<proteinExistence type="predicted"/>
<name>A0A0R2FQZ7_9LACO</name>
<accession>A0A0R2FQZ7</accession>
<evidence type="ECO:0000259" key="2">
    <source>
        <dbReference type="Pfam" id="PF06750"/>
    </source>
</evidence>
<dbReference type="GO" id="GO:0004190">
    <property type="term" value="F:aspartic-type endopeptidase activity"/>
    <property type="evidence" value="ECO:0007669"/>
    <property type="project" value="TreeGrafter"/>
</dbReference>
<dbReference type="PANTHER" id="PTHR30487">
    <property type="entry name" value="TYPE 4 PREPILIN-LIKE PROTEINS LEADER PEPTIDE-PROCESSING ENZYME"/>
    <property type="match status" value="1"/>
</dbReference>
<dbReference type="PANTHER" id="PTHR30487:SF0">
    <property type="entry name" value="PREPILIN LEADER PEPTIDASE_N-METHYLTRANSFERASE-RELATED"/>
    <property type="match status" value="1"/>
</dbReference>
<dbReference type="RefSeq" id="WP_056991605.1">
    <property type="nucleotide sequence ID" value="NZ_JATAAJ010000014.1"/>
</dbReference>
<dbReference type="OrthoDB" id="9789291at2"/>
<organism evidence="3 4">
    <name type="scientific">Liquorilactobacillus mali</name>
    <dbReference type="NCBI Taxonomy" id="1618"/>
    <lineage>
        <taxon>Bacteria</taxon>
        <taxon>Bacillati</taxon>
        <taxon>Bacillota</taxon>
        <taxon>Bacilli</taxon>
        <taxon>Lactobacillales</taxon>
        <taxon>Lactobacillaceae</taxon>
        <taxon>Liquorilactobacillus</taxon>
    </lineage>
</organism>
<dbReference type="GO" id="GO:0006465">
    <property type="term" value="P:signal peptide processing"/>
    <property type="evidence" value="ECO:0007669"/>
    <property type="project" value="TreeGrafter"/>
</dbReference>
<sequence>MYDVLIFLLGSVLSSFIVCYSWRYVNNISQLQRRSFCEHCHHPLKAWQLIPILGFFLQKGRCFFCTSRISPLSTIIELLGGSLAVFCYSNYSRPYFFVLFSFIMWSLCLGLQDYKLYAASSNILYLGFLIFSALNIIFFEFSFSYFFQFSLLLSVLVYFSIKKMFGWADVLYIITSYFTIGYQYTLYLLLIASTLCILFFLVTHLKKVPFLPFQALSLIIIIVVAHPL</sequence>
<comment type="caution">
    <text evidence="3">The sequence shown here is derived from an EMBL/GenBank/DDBJ whole genome shotgun (WGS) entry which is preliminary data.</text>
</comment>
<feature type="transmembrane region" description="Helical" evidence="1">
    <location>
        <begin position="6"/>
        <end position="25"/>
    </location>
</feature>
<feature type="transmembrane region" description="Helical" evidence="1">
    <location>
        <begin position="208"/>
        <end position="225"/>
    </location>
</feature>
<dbReference type="Proteomes" id="UP000051727">
    <property type="component" value="Unassembled WGS sequence"/>
</dbReference>
<keyword evidence="1" id="KW-1133">Transmembrane helix</keyword>
<keyword evidence="1" id="KW-0812">Transmembrane</keyword>
<feature type="transmembrane region" description="Helical" evidence="1">
    <location>
        <begin position="182"/>
        <end position="202"/>
    </location>
</feature>
<gene>
    <name evidence="3" type="ORF">IV36_GL000612</name>
</gene>
<feature type="domain" description="Prepilin peptidase A24 N-terminal" evidence="2">
    <location>
        <begin position="8"/>
        <end position="90"/>
    </location>
</feature>
<dbReference type="PATRIC" id="fig|1618.3.peg.612"/>